<organism evidence="2 3">
    <name type="scientific">Prymnesium parvum</name>
    <name type="common">Toxic golden alga</name>
    <dbReference type="NCBI Taxonomy" id="97485"/>
    <lineage>
        <taxon>Eukaryota</taxon>
        <taxon>Haptista</taxon>
        <taxon>Haptophyta</taxon>
        <taxon>Prymnesiophyceae</taxon>
        <taxon>Prymnesiales</taxon>
        <taxon>Prymnesiaceae</taxon>
        <taxon>Prymnesium</taxon>
    </lineage>
</organism>
<protein>
    <submittedName>
        <fullName evidence="2">Uncharacterized protein</fullName>
    </submittedName>
</protein>
<reference evidence="2 3" key="1">
    <citation type="journal article" date="2024" name="Science">
        <title>Giant polyketide synthase enzymes in the biosynthesis of giant marine polyether toxins.</title>
        <authorList>
            <person name="Fallon T.R."/>
            <person name="Shende V.V."/>
            <person name="Wierzbicki I.H."/>
            <person name="Pendleton A.L."/>
            <person name="Watervoot N.F."/>
            <person name="Auber R.P."/>
            <person name="Gonzalez D.J."/>
            <person name="Wisecaver J.H."/>
            <person name="Moore B.S."/>
        </authorList>
    </citation>
    <scope>NUCLEOTIDE SEQUENCE [LARGE SCALE GENOMIC DNA]</scope>
    <source>
        <strain evidence="2 3">12B1</strain>
    </source>
</reference>
<feature type="region of interest" description="Disordered" evidence="1">
    <location>
        <begin position="673"/>
        <end position="718"/>
    </location>
</feature>
<gene>
    <name evidence="2" type="ORF">AB1Y20_013520</name>
</gene>
<feature type="region of interest" description="Disordered" evidence="1">
    <location>
        <begin position="619"/>
        <end position="641"/>
    </location>
</feature>
<evidence type="ECO:0000313" key="2">
    <source>
        <dbReference type="EMBL" id="KAL1499001.1"/>
    </source>
</evidence>
<proteinExistence type="predicted"/>
<keyword evidence="3" id="KW-1185">Reference proteome</keyword>
<evidence type="ECO:0000313" key="3">
    <source>
        <dbReference type="Proteomes" id="UP001515480"/>
    </source>
</evidence>
<evidence type="ECO:0000256" key="1">
    <source>
        <dbReference type="SAM" id="MobiDB-lite"/>
    </source>
</evidence>
<accession>A0AB34IJ99</accession>
<feature type="region of interest" description="Disordered" evidence="1">
    <location>
        <begin position="1"/>
        <end position="39"/>
    </location>
</feature>
<dbReference type="Proteomes" id="UP001515480">
    <property type="component" value="Unassembled WGS sequence"/>
</dbReference>
<dbReference type="EMBL" id="JBGBPQ010000026">
    <property type="protein sequence ID" value="KAL1499001.1"/>
    <property type="molecule type" value="Genomic_DNA"/>
</dbReference>
<comment type="caution">
    <text evidence="2">The sequence shown here is derived from an EMBL/GenBank/DDBJ whole genome shotgun (WGS) entry which is preliminary data.</text>
</comment>
<sequence>MSSRRERRPSVPPLRFRPQLEAPPQHAVAAPRVPSSVPSHVLLQSASTQSPPQLTPSRSELALMVPAARPAVQPSIVQHIHQQFIVSPCPVATARPVLPSEDLWSVEGLRSAASGQPSASRWRHGRSRTPIAPLAASVDPVGASPAVTAPSQSCHTGLLPSNDAQAAERRKRVAEALEFIASKRQAAAAPAPAIATRAAARGGGHRSPAVQEALDFARALSARQATAALERARAEYEAGVARAALLRRAGRSLDAYELLQSLTPPPPPPAASLGSLAPILPASAPATSSVTTVGTTARGALALADWRSLADSPFSHLPPGDAGALASPVHVITAGMDDLQPGARRARAKALVAAAKLVPFMTIEMLARFLGCPSSTLRDRDRSLVAADAIRIIGSGWSESLINGARTTWIRISRFAAASGRLPPNGGKYIFGYVVRDFLDEVDRCARRAYARRSVTCESDAKGSTARHGAASHLKFLASTLSFPIDVSSKAVQRAMTQSGRRSSPVAAPPLGIRMLCVLSWLKQHSGSPFVRGHAAAWLAIALFAMRFINAQRSRLVSVRDGVVYAVCDLDAKASRGSQMGRPMWTSQLDLLGSDAWITELMAMRDALPRASAADPHYFLRDTNSPDGDPSKASAWVDSPCPGGRRATRSLRALGTLSPWALPSDVLARLTGHSPRHDLPNVSRAGGDTVADTNEVGRWSGSKAQLAPESAGDSALGDAPAPRLAMPERYSADAASCVVPTIMERQLRRLRAVVAAHGPASLPFEGGWSLVRALGDCPSSHEASAGTAPLLLTRTDGEDSAALGADHAASGTMGALGDAPHPVHGDPRAQLSLCSARAARPTTISSPTSLRLQFVHVYCWLRCYRIDVSSVHDDGVLIVRSKWHRCLSVLLMLREARAANFLPPGTASTIHGKLGFILSAAYGRVGKAAAQPLVQRVWHDTDYSFTLALEHMLAFFEALLPKLPALTIDVSSVYSADPPVVVYTDASFRPAAADKADKADFARKL</sequence>
<name>A0AB34IJ99_PRYPA</name>
<dbReference type="AlphaFoldDB" id="A0AB34IJ99"/>